<dbReference type="Pfam" id="PF12362">
    <property type="entry name" value="DUF3646"/>
    <property type="match status" value="1"/>
</dbReference>
<dbReference type="SUPFAM" id="SSF48019">
    <property type="entry name" value="post-AAA+ oligomerization domain-like"/>
    <property type="match status" value="1"/>
</dbReference>
<evidence type="ECO:0000256" key="8">
    <source>
        <dbReference type="ARBA" id="ARBA00022840"/>
    </source>
</evidence>
<dbReference type="PANTHER" id="PTHR11669">
    <property type="entry name" value="REPLICATION FACTOR C / DNA POLYMERASE III GAMMA-TAU SUBUNIT"/>
    <property type="match status" value="1"/>
</dbReference>
<comment type="similarity">
    <text evidence="1 11">Belongs to the DnaX/STICHEL family.</text>
</comment>
<dbReference type="GO" id="GO:0003677">
    <property type="term" value="F:DNA binding"/>
    <property type="evidence" value="ECO:0007669"/>
    <property type="project" value="InterPro"/>
</dbReference>
<dbReference type="NCBIfam" id="TIGR02397">
    <property type="entry name" value="dnaX_nterm"/>
    <property type="match status" value="1"/>
</dbReference>
<dbReference type="SUPFAM" id="SSF52540">
    <property type="entry name" value="P-loop containing nucleoside triphosphate hydrolases"/>
    <property type="match status" value="1"/>
</dbReference>
<evidence type="ECO:0000256" key="5">
    <source>
        <dbReference type="ARBA" id="ARBA00022723"/>
    </source>
</evidence>
<feature type="region of interest" description="Disordered" evidence="12">
    <location>
        <begin position="609"/>
        <end position="633"/>
    </location>
</feature>
<dbReference type="GO" id="GO:0006261">
    <property type="term" value="P:DNA-templated DNA replication"/>
    <property type="evidence" value="ECO:0007669"/>
    <property type="project" value="TreeGrafter"/>
</dbReference>
<keyword evidence="8 11" id="KW-0067">ATP-binding</keyword>
<name>A0A160JH32_9PROT</name>
<dbReference type="CDD" id="cd00009">
    <property type="entry name" value="AAA"/>
    <property type="match status" value="1"/>
</dbReference>
<dbReference type="GO" id="GO:0005524">
    <property type="term" value="F:ATP binding"/>
    <property type="evidence" value="ECO:0007669"/>
    <property type="project" value="UniProtKB-KW"/>
</dbReference>
<dbReference type="InterPro" id="IPR045085">
    <property type="entry name" value="HLD_clamp_pol_III_gamma_tau"/>
</dbReference>
<comment type="function">
    <text evidence="11">DNA polymerase III is a complex, multichain enzyme responsible for most of the replicative synthesis in bacteria. This DNA polymerase also exhibits 3' to 5' exonuclease activity.</text>
</comment>
<dbReference type="PANTHER" id="PTHR11669:SF0">
    <property type="entry name" value="PROTEIN STICHEL-LIKE 2"/>
    <property type="match status" value="1"/>
</dbReference>
<dbReference type="SMART" id="SM00382">
    <property type="entry name" value="AAA"/>
    <property type="match status" value="1"/>
</dbReference>
<accession>A0A160JH32</accession>
<keyword evidence="2 11" id="KW-0808">Transferase</keyword>
<evidence type="ECO:0000256" key="3">
    <source>
        <dbReference type="ARBA" id="ARBA00022695"/>
    </source>
</evidence>
<evidence type="ECO:0000256" key="4">
    <source>
        <dbReference type="ARBA" id="ARBA00022705"/>
    </source>
</evidence>
<proteinExistence type="inferred from homology"/>
<dbReference type="InterPro" id="IPR003593">
    <property type="entry name" value="AAA+_ATPase"/>
</dbReference>
<dbReference type="Proteomes" id="UP000077405">
    <property type="component" value="Chromosome"/>
</dbReference>
<protein>
    <recommendedName>
        <fullName evidence="11">DNA polymerase III subunit gamma/tau</fullName>
        <ecNumber evidence="11">2.7.7.7</ecNumber>
    </recommendedName>
</protein>
<dbReference type="NCBIfam" id="NF004046">
    <property type="entry name" value="PRK05563.1"/>
    <property type="match status" value="1"/>
</dbReference>
<keyword evidence="7" id="KW-0862">Zinc</keyword>
<dbReference type="KEGG" id="ahu:A6A40_10455"/>
<keyword evidence="15" id="KW-1185">Reference proteome</keyword>
<evidence type="ECO:0000256" key="12">
    <source>
        <dbReference type="SAM" id="MobiDB-lite"/>
    </source>
</evidence>
<dbReference type="Gene3D" id="1.10.8.60">
    <property type="match status" value="1"/>
</dbReference>
<dbReference type="FunFam" id="1.20.272.10:FF:000003">
    <property type="entry name" value="DNA polymerase III subunit gamma/tau"/>
    <property type="match status" value="1"/>
</dbReference>
<feature type="compositionally biased region" description="Gly residues" evidence="12">
    <location>
        <begin position="410"/>
        <end position="430"/>
    </location>
</feature>
<reference evidence="14 15" key="1">
    <citation type="journal article" date="2013" name="Int. J. Syst. Evol. Microbiol.">
        <title>Azospirillum humicireducens sp. nov., a nitrogen-fixing bacterium isolated from a microbial fuel cell.</title>
        <authorList>
            <person name="Zhou S."/>
            <person name="Han L."/>
            <person name="Wang Y."/>
            <person name="Yang G."/>
            <person name="Zhuang L."/>
            <person name="Hu P."/>
        </authorList>
    </citation>
    <scope>NUCLEOTIDE SEQUENCE [LARGE SCALE GENOMIC DNA]</scope>
    <source>
        <strain evidence="14 15">SgZ-5</strain>
    </source>
</reference>
<feature type="region of interest" description="Disordered" evidence="12">
    <location>
        <begin position="407"/>
        <end position="439"/>
    </location>
</feature>
<keyword evidence="3 11" id="KW-0548">Nucleotidyltransferase</keyword>
<evidence type="ECO:0000313" key="15">
    <source>
        <dbReference type="Proteomes" id="UP000077405"/>
    </source>
</evidence>
<dbReference type="RefSeq" id="WP_063635354.1">
    <property type="nucleotide sequence ID" value="NZ_CP015285.1"/>
</dbReference>
<dbReference type="Pfam" id="PF22608">
    <property type="entry name" value="DNAX_ATPase_lid"/>
    <property type="match status" value="1"/>
</dbReference>
<dbReference type="InterPro" id="IPR022107">
    <property type="entry name" value="DNA_pol_III_gamma/tau_C"/>
</dbReference>
<dbReference type="InterPro" id="IPR050238">
    <property type="entry name" value="DNA_Rep/Repair_Clamp_Loader"/>
</dbReference>
<keyword evidence="4 11" id="KW-0235">DNA replication</keyword>
<evidence type="ECO:0000256" key="9">
    <source>
        <dbReference type="ARBA" id="ARBA00022932"/>
    </source>
</evidence>
<evidence type="ECO:0000256" key="11">
    <source>
        <dbReference type="RuleBase" id="RU364063"/>
    </source>
</evidence>
<sequence>MTDTTALSGADITAASAPAAAPATGLAYRVLARKYRPKTFDELIGQDALVRTLTNAIQSGRIAQAFMLTGVRGVGKTTTARIIARALNCTGTDGKGGPTISPCGVCDNCRAIAEDRHVDVMEMDAASHTGVDDIREIIDGVRYSPVSARYKLYIIDEVHMLSKSAFNALLKTLEEPPSHVKFVFATTEIRKVPVTVLSRCQRFDLRRVDAQVLKEHFTRVTVQEGADIEGDAAALIARAADGSVRDGLSLLDQAIALAAGTVTAQQVRDMLGLADRTRVIDLFEAAVSAKPAEAMDILADLHRVGADPVVILQDLLDLVHNLTRLKVVPDSANDPSLPEAERTRGSALSSKLGMPALTRAWQLLLKGLNEVQAAPVPQQALEMVIVRLSYAADLPTPGELIRQFQAQQANGGGSAPMGRGPGGGGMGAGGPVSVASQPSSMATHAVARSMGAAQPQSAPVAQAAPAAVQAGEELSPMPHDFRALVQLFSDRREGALYGYLMETVQLVRMEPGRLELKLRPAAPPTLPAKVGQFLTEWTGHRWIVALSEGHAQATLAEQEQAEKRRSLSEAEANPVVRAVLDAFAGAKIIDIRDLAEVAAAESAAVADDGETPDFMVQQQDDGVYYPLDDEGEY</sequence>
<dbReference type="NCBIfam" id="NF006585">
    <property type="entry name" value="PRK09111.1"/>
    <property type="match status" value="1"/>
</dbReference>
<dbReference type="FunFam" id="1.10.8.60:FF:000013">
    <property type="entry name" value="DNA polymerase III subunit gamma/tau"/>
    <property type="match status" value="1"/>
</dbReference>
<dbReference type="GO" id="GO:0046872">
    <property type="term" value="F:metal ion binding"/>
    <property type="evidence" value="ECO:0007669"/>
    <property type="project" value="UniProtKB-KW"/>
</dbReference>
<dbReference type="Pfam" id="PF12169">
    <property type="entry name" value="DNA_pol3_gamma3"/>
    <property type="match status" value="1"/>
</dbReference>
<dbReference type="OrthoDB" id="9810148at2"/>
<dbReference type="GO" id="GO:0003887">
    <property type="term" value="F:DNA-directed DNA polymerase activity"/>
    <property type="evidence" value="ECO:0007669"/>
    <property type="project" value="UniProtKB-KW"/>
</dbReference>
<dbReference type="Pfam" id="PF13177">
    <property type="entry name" value="DNA_pol3_delta2"/>
    <property type="match status" value="1"/>
</dbReference>
<dbReference type="AlphaFoldDB" id="A0A160JH32"/>
<comment type="catalytic activity">
    <reaction evidence="10 11">
        <text>DNA(n) + a 2'-deoxyribonucleoside 5'-triphosphate = DNA(n+1) + diphosphate</text>
        <dbReference type="Rhea" id="RHEA:22508"/>
        <dbReference type="Rhea" id="RHEA-COMP:17339"/>
        <dbReference type="Rhea" id="RHEA-COMP:17340"/>
        <dbReference type="ChEBI" id="CHEBI:33019"/>
        <dbReference type="ChEBI" id="CHEBI:61560"/>
        <dbReference type="ChEBI" id="CHEBI:173112"/>
        <dbReference type="EC" id="2.7.7.7"/>
    </reaction>
</comment>
<dbReference type="EC" id="2.7.7.7" evidence="11"/>
<evidence type="ECO:0000256" key="10">
    <source>
        <dbReference type="ARBA" id="ARBA00049244"/>
    </source>
</evidence>
<feature type="domain" description="AAA+ ATPase" evidence="13">
    <location>
        <begin position="62"/>
        <end position="209"/>
    </location>
</feature>
<comment type="subunit">
    <text evidence="11">DNA polymerase III contains a core (composed of alpha, epsilon and theta chains) that associates with a tau subunit. This core dimerizes to form the POLIII' complex. PolIII' associates with the gamma complex (composed of gamma, delta, delta', psi and chi chains) and with the beta chain to form the complete DNA polymerase III complex.</text>
</comment>
<dbReference type="Gene3D" id="3.40.50.300">
    <property type="entry name" value="P-loop containing nucleotide triphosphate hydrolases"/>
    <property type="match status" value="1"/>
</dbReference>
<dbReference type="GO" id="GO:0009360">
    <property type="term" value="C:DNA polymerase III complex"/>
    <property type="evidence" value="ECO:0007669"/>
    <property type="project" value="InterPro"/>
</dbReference>
<dbReference type="EMBL" id="CP015285">
    <property type="protein sequence ID" value="ANC92290.1"/>
    <property type="molecule type" value="Genomic_DNA"/>
</dbReference>
<evidence type="ECO:0000256" key="2">
    <source>
        <dbReference type="ARBA" id="ARBA00022679"/>
    </source>
</evidence>
<gene>
    <name evidence="11" type="primary">dnaX</name>
    <name evidence="14" type="ORF">A6A40_10455</name>
</gene>
<evidence type="ECO:0000256" key="7">
    <source>
        <dbReference type="ARBA" id="ARBA00022833"/>
    </source>
</evidence>
<dbReference type="FunFam" id="3.40.50.300:FF:000014">
    <property type="entry name" value="DNA polymerase III subunit gamma/tau"/>
    <property type="match status" value="1"/>
</dbReference>
<evidence type="ECO:0000259" key="13">
    <source>
        <dbReference type="SMART" id="SM00382"/>
    </source>
</evidence>
<dbReference type="InterPro" id="IPR022754">
    <property type="entry name" value="DNA_pol_III_gamma-3"/>
</dbReference>
<organism evidence="14 15">
    <name type="scientific">Azospirillum humicireducens</name>
    <dbReference type="NCBI Taxonomy" id="1226968"/>
    <lineage>
        <taxon>Bacteria</taxon>
        <taxon>Pseudomonadati</taxon>
        <taxon>Pseudomonadota</taxon>
        <taxon>Alphaproteobacteria</taxon>
        <taxon>Rhodospirillales</taxon>
        <taxon>Azospirillaceae</taxon>
        <taxon>Azospirillum</taxon>
    </lineage>
</organism>
<evidence type="ECO:0000256" key="6">
    <source>
        <dbReference type="ARBA" id="ARBA00022741"/>
    </source>
</evidence>
<evidence type="ECO:0000256" key="1">
    <source>
        <dbReference type="ARBA" id="ARBA00006360"/>
    </source>
</evidence>
<keyword evidence="5" id="KW-0479">Metal-binding</keyword>
<dbReference type="STRING" id="1226968.A6A40_10455"/>
<dbReference type="InterPro" id="IPR027417">
    <property type="entry name" value="P-loop_NTPase"/>
</dbReference>
<dbReference type="InterPro" id="IPR012763">
    <property type="entry name" value="DNA_pol_III_sug/sutau_N"/>
</dbReference>
<keyword evidence="9 11" id="KW-0239">DNA-directed DNA polymerase</keyword>
<dbReference type="Gene3D" id="1.20.272.10">
    <property type="match status" value="1"/>
</dbReference>
<dbReference type="CDD" id="cd18137">
    <property type="entry name" value="HLD_clamp_pol_III_gamma_tau"/>
    <property type="match status" value="1"/>
</dbReference>
<keyword evidence="6 11" id="KW-0547">Nucleotide-binding</keyword>
<evidence type="ECO:0000313" key="14">
    <source>
        <dbReference type="EMBL" id="ANC92290.1"/>
    </source>
</evidence>
<dbReference type="InterPro" id="IPR008921">
    <property type="entry name" value="DNA_pol3_clamp-load_cplx_C"/>
</dbReference>